<dbReference type="PANTHER" id="PTHR11142:SF4">
    <property type="entry name" value="PSEUDOURIDYLATE SYNTHASE 1 HOMOLOG"/>
    <property type="match status" value="1"/>
</dbReference>
<keyword evidence="4" id="KW-0507">mRNA processing</keyword>
<dbReference type="CDD" id="cd02568">
    <property type="entry name" value="PseudoU_synth_PUS1_PUS2"/>
    <property type="match status" value="1"/>
</dbReference>
<evidence type="ECO:0000256" key="13">
    <source>
        <dbReference type="ARBA" id="ARBA00068582"/>
    </source>
</evidence>
<comment type="catalytic activity">
    <reaction evidence="9">
        <text>uridine(38/39/40) in tRNA = pseudouridine(38/39/40) in tRNA</text>
        <dbReference type="Rhea" id="RHEA:22376"/>
        <dbReference type="Rhea" id="RHEA-COMP:10085"/>
        <dbReference type="Rhea" id="RHEA-COMP:10087"/>
        <dbReference type="ChEBI" id="CHEBI:65314"/>
        <dbReference type="ChEBI" id="CHEBI:65315"/>
        <dbReference type="EC" id="5.4.99.12"/>
    </reaction>
</comment>
<evidence type="ECO:0000256" key="7">
    <source>
        <dbReference type="ARBA" id="ARBA00023242"/>
    </source>
</evidence>
<dbReference type="InterPro" id="IPR020094">
    <property type="entry name" value="TruA/RsuA/RluB/E/F_N"/>
</dbReference>
<dbReference type="HAMAP" id="MF_00171">
    <property type="entry name" value="TruA"/>
    <property type="match status" value="1"/>
</dbReference>
<evidence type="ECO:0000256" key="12">
    <source>
        <dbReference type="ARBA" id="ARBA00066509"/>
    </source>
</evidence>
<comment type="subcellular location">
    <subcellularLocation>
        <location evidence="2">Nucleus</location>
    </subcellularLocation>
</comment>
<dbReference type="FunFam" id="3.30.70.660:FF:000002">
    <property type="entry name" value="tRNA pseudouridine synthase"/>
    <property type="match status" value="1"/>
</dbReference>
<dbReference type="PANTHER" id="PTHR11142">
    <property type="entry name" value="PSEUDOURIDYLATE SYNTHASE"/>
    <property type="match status" value="1"/>
</dbReference>
<dbReference type="NCBIfam" id="TIGR00071">
    <property type="entry name" value="hisT_truA"/>
    <property type="match status" value="1"/>
</dbReference>
<feature type="domain" description="Pseudouridine synthase I TruA alpha/beta" evidence="20">
    <location>
        <begin position="208"/>
        <end position="317"/>
    </location>
</feature>
<evidence type="ECO:0000256" key="8">
    <source>
        <dbReference type="ARBA" id="ARBA00036943"/>
    </source>
</evidence>
<organism evidence="21 22">
    <name type="scientific">Ditylenchus destructor</name>
    <dbReference type="NCBI Taxonomy" id="166010"/>
    <lineage>
        <taxon>Eukaryota</taxon>
        <taxon>Metazoa</taxon>
        <taxon>Ecdysozoa</taxon>
        <taxon>Nematoda</taxon>
        <taxon>Chromadorea</taxon>
        <taxon>Rhabditida</taxon>
        <taxon>Tylenchina</taxon>
        <taxon>Tylenchomorpha</taxon>
        <taxon>Sphaerularioidea</taxon>
        <taxon>Anguinidae</taxon>
        <taxon>Anguininae</taxon>
        <taxon>Ditylenchus</taxon>
    </lineage>
</organism>
<dbReference type="GO" id="GO:0005634">
    <property type="term" value="C:nucleus"/>
    <property type="evidence" value="ECO:0007669"/>
    <property type="project" value="UniProtKB-SubCell"/>
</dbReference>
<comment type="similarity">
    <text evidence="3">Belongs to the tRNA pseudouridine synthase TruA family.</text>
</comment>
<dbReference type="GO" id="GO:1990481">
    <property type="term" value="P:mRNA pseudouridine synthesis"/>
    <property type="evidence" value="ECO:0007669"/>
    <property type="project" value="TreeGrafter"/>
</dbReference>
<evidence type="ECO:0000256" key="15">
    <source>
        <dbReference type="ARBA" id="ARBA00079087"/>
    </source>
</evidence>
<evidence type="ECO:0000259" key="20">
    <source>
        <dbReference type="Pfam" id="PF01416"/>
    </source>
</evidence>
<evidence type="ECO:0000256" key="6">
    <source>
        <dbReference type="ARBA" id="ARBA00023235"/>
    </source>
</evidence>
<dbReference type="Pfam" id="PF01416">
    <property type="entry name" value="PseudoU_synth_1"/>
    <property type="match status" value="1"/>
</dbReference>
<accession>A0AAD4N8R6</accession>
<comment type="function">
    <text evidence="10">Pseudouridylate synthase that catalyzes pseudouridylation of tRNAs and mRNAs. Acts on positions 27/28 in the anticodon stem and also positions 34 and 36 in the anticodon of an intron containing tRNA. Also catalyzes pseudouridylation of mRNAs: mediates pseudouridylation of mRNAs with the consensus sequence 5'-UGUAG-3'. Acts as a regulator of pre-mRNA splicing by mediating pseudouridylation of pre-mRNAs at locations associated with alternatively spliced regions. Pseudouridylation of pre-mRNAs near splice sites directly regulates mRNA splicing and mRNA 3'-end processing. Involved in regulation of nuclear receptor activity through pseudouridylation of SRA1 mRNA.</text>
</comment>
<evidence type="ECO:0000256" key="14">
    <source>
        <dbReference type="ARBA" id="ARBA00075153"/>
    </source>
</evidence>
<dbReference type="EC" id="5.4.99.12" evidence="12"/>
<keyword evidence="6" id="KW-0413">Isomerase</keyword>
<dbReference type="InterPro" id="IPR001406">
    <property type="entry name" value="PsdUridine_synth_TruA"/>
</dbReference>
<comment type="catalytic activity">
    <reaction evidence="8">
        <text>a uridine in tRNA = a pseudouridine in tRNA</text>
        <dbReference type="Rhea" id="RHEA:54572"/>
        <dbReference type="Rhea" id="RHEA-COMP:13339"/>
        <dbReference type="Rhea" id="RHEA-COMP:13934"/>
        <dbReference type="ChEBI" id="CHEBI:65314"/>
        <dbReference type="ChEBI" id="CHEBI:65315"/>
    </reaction>
</comment>
<reference evidence="21" key="1">
    <citation type="submission" date="2022-01" db="EMBL/GenBank/DDBJ databases">
        <title>Genome Sequence Resource for Two Populations of Ditylenchus destructor, the Migratory Endoparasitic Phytonematode.</title>
        <authorList>
            <person name="Zhang H."/>
            <person name="Lin R."/>
            <person name="Xie B."/>
        </authorList>
    </citation>
    <scope>NUCLEOTIDE SEQUENCE</scope>
    <source>
        <strain evidence="21">BazhouSP</strain>
    </source>
</reference>
<dbReference type="InterPro" id="IPR041708">
    <property type="entry name" value="PUS1/PUS2-like"/>
</dbReference>
<evidence type="ECO:0000256" key="10">
    <source>
        <dbReference type="ARBA" id="ARBA00053709"/>
    </source>
</evidence>
<gene>
    <name evidence="21" type="ORF">DdX_07488</name>
</gene>
<protein>
    <recommendedName>
        <fullName evidence="13">Pseudouridylate synthase 1 homolog</fullName>
        <ecNumber evidence="12">5.4.99.12</ecNumber>
    </recommendedName>
    <alternativeName>
        <fullName evidence="14">tRNA pseudouridine synthase 1</fullName>
    </alternativeName>
    <alternativeName>
        <fullName evidence="17">tRNA pseudouridine(38-40) synthase</fullName>
    </alternativeName>
    <alternativeName>
        <fullName evidence="15">tRNA pseudouridylate synthase I</fullName>
    </alternativeName>
    <alternativeName>
        <fullName evidence="16">tRNA-uridine isomerase I</fullName>
    </alternativeName>
</protein>
<evidence type="ECO:0000256" key="11">
    <source>
        <dbReference type="ARBA" id="ARBA00064589"/>
    </source>
</evidence>
<comment type="subunit">
    <text evidence="11">Monomer. Forms a complex with RARG and the SRA1 RNA in the nucleus.</text>
</comment>
<dbReference type="AlphaFoldDB" id="A0AAD4N8R6"/>
<dbReference type="GO" id="GO:0006397">
    <property type="term" value="P:mRNA processing"/>
    <property type="evidence" value="ECO:0007669"/>
    <property type="project" value="UniProtKB-KW"/>
</dbReference>
<keyword evidence="22" id="KW-1185">Reference proteome</keyword>
<comment type="caution">
    <text evidence="21">The sequence shown here is derived from an EMBL/GenBank/DDBJ whole genome shotgun (WGS) entry which is preliminary data.</text>
</comment>
<feature type="active site" description="Nucleophile" evidence="18">
    <location>
        <position position="114"/>
    </location>
</feature>
<evidence type="ECO:0000313" key="21">
    <source>
        <dbReference type="EMBL" id="KAI1716436.1"/>
    </source>
</evidence>
<evidence type="ECO:0000313" key="22">
    <source>
        <dbReference type="Proteomes" id="UP001201812"/>
    </source>
</evidence>
<dbReference type="InterPro" id="IPR020103">
    <property type="entry name" value="PsdUridine_synth_cat_dom_sf"/>
</dbReference>
<dbReference type="Proteomes" id="UP001201812">
    <property type="component" value="Unassembled WGS sequence"/>
</dbReference>
<proteinExistence type="inferred from homology"/>
<comment type="catalytic activity">
    <reaction evidence="1">
        <text>a uridine in mRNA = a pseudouridine in mRNA</text>
        <dbReference type="Rhea" id="RHEA:56644"/>
        <dbReference type="Rhea" id="RHEA-COMP:14658"/>
        <dbReference type="Rhea" id="RHEA-COMP:14659"/>
        <dbReference type="ChEBI" id="CHEBI:65314"/>
        <dbReference type="ChEBI" id="CHEBI:65315"/>
    </reaction>
</comment>
<evidence type="ECO:0000256" key="17">
    <source>
        <dbReference type="ARBA" id="ARBA00081344"/>
    </source>
</evidence>
<evidence type="ECO:0000256" key="4">
    <source>
        <dbReference type="ARBA" id="ARBA00022664"/>
    </source>
</evidence>
<feature type="binding site" evidence="19">
    <location>
        <position position="173"/>
    </location>
    <ligand>
        <name>substrate</name>
    </ligand>
</feature>
<evidence type="ECO:0000256" key="9">
    <source>
        <dbReference type="ARBA" id="ARBA00052184"/>
    </source>
</evidence>
<evidence type="ECO:0000256" key="16">
    <source>
        <dbReference type="ARBA" id="ARBA00080849"/>
    </source>
</evidence>
<evidence type="ECO:0000256" key="3">
    <source>
        <dbReference type="ARBA" id="ARBA00009375"/>
    </source>
</evidence>
<dbReference type="Gene3D" id="3.30.70.580">
    <property type="entry name" value="Pseudouridine synthase I, catalytic domain, N-terminal subdomain"/>
    <property type="match status" value="1"/>
</dbReference>
<dbReference type="Gene3D" id="3.30.70.660">
    <property type="entry name" value="Pseudouridine synthase I, catalytic domain, C-terminal subdomain"/>
    <property type="match status" value="1"/>
</dbReference>
<dbReference type="GO" id="GO:0003723">
    <property type="term" value="F:RNA binding"/>
    <property type="evidence" value="ECO:0007669"/>
    <property type="project" value="InterPro"/>
</dbReference>
<dbReference type="FunFam" id="3.30.70.580:FF:000002">
    <property type="entry name" value="tRNA pseudouridine synthase"/>
    <property type="match status" value="1"/>
</dbReference>
<evidence type="ECO:0000256" key="5">
    <source>
        <dbReference type="ARBA" id="ARBA00022694"/>
    </source>
</evidence>
<dbReference type="InterPro" id="IPR020097">
    <property type="entry name" value="PsdUridine_synth_TruA_a/b_dom"/>
</dbReference>
<evidence type="ECO:0000256" key="2">
    <source>
        <dbReference type="ARBA" id="ARBA00004123"/>
    </source>
</evidence>
<dbReference type="InterPro" id="IPR020095">
    <property type="entry name" value="PsdUridine_synth_TruA_C"/>
</dbReference>
<keyword evidence="7" id="KW-0539">Nucleus</keyword>
<sequence>MAAENETQVDNSAESSMKVESGCIENLDILPKDFDDFHGEDDAVPAKKRKKIVRYAMLIAFQGKNYFGMQFQQCADQPTIESTLLTAFHKYGLITAEESKKPNSFYFQRAARTDRGVSAVRQMCSMFLPFDEDFVREGAEKLNQILPQDIRVLDIRRATRTFHAQKACDARTYSYTIPTYAFAESEELTRDEYRITEKRIDEVNEILNAFVGTHNFFNYTAQKNASDASCYRYIMSFKCSNTFIYHDKLRDVDVEFMTIFIKGQSFLLHQIRKMIGMTISITRGYKSRNDLEKSFNTERVDIPIAPGNGLLLEKLHYQKYDEKFARSHDKLDDWGVETEAKVKDIRQTLIIDEMLDNECTNEIMIKWLKPVSLYQETQRTNNQMPSNERICEDAN</sequence>
<evidence type="ECO:0000256" key="19">
    <source>
        <dbReference type="PIRSR" id="PIRSR641708-2"/>
    </source>
</evidence>
<evidence type="ECO:0000256" key="18">
    <source>
        <dbReference type="PIRSR" id="PIRSR641708-1"/>
    </source>
</evidence>
<evidence type="ECO:0000256" key="1">
    <source>
        <dbReference type="ARBA" id="ARBA00001166"/>
    </source>
</evidence>
<keyword evidence="5" id="KW-0819">tRNA processing</keyword>
<name>A0AAD4N8R6_9BILA</name>
<dbReference type="EMBL" id="JAKKPZ010000010">
    <property type="protein sequence ID" value="KAI1716436.1"/>
    <property type="molecule type" value="Genomic_DNA"/>
</dbReference>
<dbReference type="GO" id="GO:0031119">
    <property type="term" value="P:tRNA pseudouridine synthesis"/>
    <property type="evidence" value="ECO:0007669"/>
    <property type="project" value="InterPro"/>
</dbReference>
<dbReference type="SUPFAM" id="SSF55120">
    <property type="entry name" value="Pseudouridine synthase"/>
    <property type="match status" value="1"/>
</dbReference>
<dbReference type="GO" id="GO:0160147">
    <property type="term" value="F:tRNA pseudouridine(38-40) synthase activity"/>
    <property type="evidence" value="ECO:0007669"/>
    <property type="project" value="UniProtKB-EC"/>
</dbReference>